<accession>A0A6N4E4G7</accession>
<dbReference type="Gene3D" id="3.10.129.10">
    <property type="entry name" value="Hotdog Thioesterase"/>
    <property type="match status" value="1"/>
</dbReference>
<protein>
    <recommendedName>
        <fullName evidence="3">Acyl-CoA thioesterase</fullName>
    </recommendedName>
</protein>
<sequence length="74" mass="7957">MRVLAMPADTNPAGDIFGGWIMSQADAGPHLGTGKVEVFARRDRDPGAEHRIAEASITYVAVDQEGRPRELPAL</sequence>
<dbReference type="EMBL" id="PQCO01000076">
    <property type="protein sequence ID" value="PUE05461.1"/>
    <property type="molecule type" value="Genomic_DNA"/>
</dbReference>
<dbReference type="SUPFAM" id="SSF54637">
    <property type="entry name" value="Thioesterase/thiol ester dehydrase-isomerase"/>
    <property type="match status" value="1"/>
</dbReference>
<dbReference type="AlphaFoldDB" id="A0A6N4E4G7"/>
<name>A0A6N4E4G7_9GAMM</name>
<evidence type="ECO:0000313" key="1">
    <source>
        <dbReference type="EMBL" id="PUE05461.1"/>
    </source>
</evidence>
<reference evidence="1 2" key="1">
    <citation type="submission" date="2018-01" db="EMBL/GenBank/DDBJ databases">
        <title>Novel co-symbiosis in the lucinid bivalve Phacoides pectinatus.</title>
        <authorList>
            <person name="Lim S.J."/>
            <person name="Davis B.G."/>
            <person name="Gill D.E."/>
            <person name="Engel A.S."/>
            <person name="Anderson L.C."/>
            <person name="Campbell B.J."/>
        </authorList>
    </citation>
    <scope>NUCLEOTIDE SEQUENCE [LARGE SCALE GENOMIC DNA]</scope>
    <source>
        <strain evidence="1">N3_P5</strain>
    </source>
</reference>
<evidence type="ECO:0008006" key="3">
    <source>
        <dbReference type="Google" id="ProtNLM"/>
    </source>
</evidence>
<dbReference type="InterPro" id="IPR029069">
    <property type="entry name" value="HotDog_dom_sf"/>
</dbReference>
<organism evidence="1 2">
    <name type="scientific">Candidatus Sedimenticola endophacoides</name>
    <dbReference type="NCBI Taxonomy" id="2548426"/>
    <lineage>
        <taxon>Bacteria</taxon>
        <taxon>Pseudomonadati</taxon>
        <taxon>Pseudomonadota</taxon>
        <taxon>Gammaproteobacteria</taxon>
        <taxon>Chromatiales</taxon>
        <taxon>Sedimenticolaceae</taxon>
        <taxon>Sedimenticola</taxon>
    </lineage>
</organism>
<evidence type="ECO:0000313" key="2">
    <source>
        <dbReference type="Proteomes" id="UP000250928"/>
    </source>
</evidence>
<comment type="caution">
    <text evidence="1">The sequence shown here is derived from an EMBL/GenBank/DDBJ whole genome shotgun (WGS) entry which is preliminary data.</text>
</comment>
<gene>
    <name evidence="1" type="ORF">C3L24_01170</name>
</gene>
<dbReference type="Proteomes" id="UP000250928">
    <property type="component" value="Unassembled WGS sequence"/>
</dbReference>
<proteinExistence type="predicted"/>